<dbReference type="Proteomes" id="UP001055940">
    <property type="component" value="Plasmid unnamed1"/>
</dbReference>
<keyword evidence="2" id="KW-0614">Plasmid</keyword>
<evidence type="ECO:0000313" key="3">
    <source>
        <dbReference type="Proteomes" id="UP001055940"/>
    </source>
</evidence>
<keyword evidence="3" id="KW-1185">Reference proteome</keyword>
<reference evidence="2" key="1">
    <citation type="submission" date="2022-06" db="EMBL/GenBank/DDBJ databases">
        <authorList>
            <person name="Ping M."/>
        </authorList>
    </citation>
    <scope>NUCLEOTIDE SEQUENCE</scope>
    <source>
        <strain evidence="2">JCM11759T</strain>
        <plasmid evidence="2">unnamed1</plasmid>
    </source>
</reference>
<dbReference type="EMBL" id="CP099838">
    <property type="protein sequence ID" value="USY23584.1"/>
    <property type="molecule type" value="Genomic_DNA"/>
</dbReference>
<dbReference type="Pfam" id="PF19054">
    <property type="entry name" value="DUF5753"/>
    <property type="match status" value="1"/>
</dbReference>
<dbReference type="RefSeq" id="WP_254422238.1">
    <property type="nucleotide sequence ID" value="NZ_BAAAJB010000040.1"/>
</dbReference>
<dbReference type="InterPro" id="IPR043917">
    <property type="entry name" value="DUF5753"/>
</dbReference>
<geneLocation type="plasmid" evidence="2 3">
    <name>unnamed1</name>
</geneLocation>
<gene>
    <name evidence="2" type="ORF">NE857_33685</name>
</gene>
<sequence>MTTTPTDHRALAAHMMFGQREIGRQEAAGPVDHWCPTGVPGYMQTEEYATAVLRAEDTYTDDEAAQAVADRMVRTSILRTITEQPRRVLVTRAGIERPILTSAAMSRQWAQLADLARLDHVDLRVLPPYVPVYPTGFQILHGAPGGRVLVEGPTGGYTPPGEPAQVQGAYQSLFSALWKMSNPYPG</sequence>
<accession>A0ABY5DGY6</accession>
<evidence type="ECO:0000313" key="2">
    <source>
        <dbReference type="EMBL" id="USY23584.1"/>
    </source>
</evidence>
<feature type="domain" description="DUF5753" evidence="1">
    <location>
        <begin position="25"/>
        <end position="179"/>
    </location>
</feature>
<protein>
    <submittedName>
        <fullName evidence="2">DUF5753 domain-containing protein</fullName>
    </submittedName>
</protein>
<name>A0ABY5DGY6_9ACTN</name>
<organism evidence="2 3">
    <name type="scientific">Nocardiopsis exhalans</name>
    <dbReference type="NCBI Taxonomy" id="163604"/>
    <lineage>
        <taxon>Bacteria</taxon>
        <taxon>Bacillati</taxon>
        <taxon>Actinomycetota</taxon>
        <taxon>Actinomycetes</taxon>
        <taxon>Streptosporangiales</taxon>
        <taxon>Nocardiopsidaceae</taxon>
        <taxon>Nocardiopsis</taxon>
    </lineage>
</organism>
<evidence type="ECO:0000259" key="1">
    <source>
        <dbReference type="Pfam" id="PF19054"/>
    </source>
</evidence>
<proteinExistence type="predicted"/>